<dbReference type="Gene3D" id="3.10.490.10">
    <property type="entry name" value="Gamma-glutamyl cyclotransferase-like"/>
    <property type="match status" value="1"/>
</dbReference>
<feature type="region of interest" description="Disordered" evidence="2">
    <location>
        <begin position="1037"/>
        <end position="1066"/>
    </location>
</feature>
<evidence type="ECO:0000313" key="5">
    <source>
        <dbReference type="Proteomes" id="UP001396898"/>
    </source>
</evidence>
<feature type="domain" description="Protein kinase" evidence="3">
    <location>
        <begin position="173"/>
        <end position="457"/>
    </location>
</feature>
<dbReference type="Proteomes" id="UP001396898">
    <property type="component" value="Unassembled WGS sequence"/>
</dbReference>
<feature type="repeat" description="ANK" evidence="1">
    <location>
        <begin position="935"/>
        <end position="967"/>
    </location>
</feature>
<proteinExistence type="predicted"/>
<dbReference type="PROSITE" id="PS50088">
    <property type="entry name" value="ANK_REPEAT"/>
    <property type="match status" value="1"/>
</dbReference>
<name>A0ABR1RQG7_9PEZI</name>
<dbReference type="InterPro" id="IPR011009">
    <property type="entry name" value="Kinase-like_dom_sf"/>
</dbReference>
<dbReference type="InterPro" id="IPR002110">
    <property type="entry name" value="Ankyrin_rpt"/>
</dbReference>
<reference evidence="4 5" key="1">
    <citation type="submission" date="2023-01" db="EMBL/GenBank/DDBJ databases">
        <title>Analysis of 21 Apiospora genomes using comparative genomics revels a genus with tremendous synthesis potential of carbohydrate active enzymes and secondary metabolites.</title>
        <authorList>
            <person name="Sorensen T."/>
        </authorList>
    </citation>
    <scope>NUCLEOTIDE SEQUENCE [LARGE SCALE GENOMIC DNA]</scope>
    <source>
        <strain evidence="4 5">CBS 20057</strain>
    </source>
</reference>
<dbReference type="CDD" id="cd00180">
    <property type="entry name" value="PKc"/>
    <property type="match status" value="1"/>
</dbReference>
<feature type="compositionally biased region" description="Basic and acidic residues" evidence="2">
    <location>
        <begin position="509"/>
        <end position="518"/>
    </location>
</feature>
<feature type="region of interest" description="Disordered" evidence="2">
    <location>
        <begin position="768"/>
        <end position="788"/>
    </location>
</feature>
<dbReference type="InterPro" id="IPR053235">
    <property type="entry name" value="Ser_Thr_kinase"/>
</dbReference>
<feature type="compositionally biased region" description="Basic and acidic residues" evidence="2">
    <location>
        <begin position="536"/>
        <end position="555"/>
    </location>
</feature>
<accession>A0ABR1RQG7</accession>
<dbReference type="Pfam" id="PF00069">
    <property type="entry name" value="Pkinase"/>
    <property type="match status" value="1"/>
</dbReference>
<dbReference type="InterPro" id="IPR008271">
    <property type="entry name" value="Ser/Thr_kinase_AS"/>
</dbReference>
<evidence type="ECO:0000259" key="3">
    <source>
        <dbReference type="PROSITE" id="PS50011"/>
    </source>
</evidence>
<sequence>MAEYKSPYYYTLRGGEADQYVDCQDTKPPRQAHQQVAPSPLQESLFRKALEGFLPKQKSRLAHKTIIRDAVIPKISQILVEFGKREWSLRPRTFAILWILGIPETLDVFVAQDRTDHYLPYNQANLPDVIKGSCLRDQFLQLQDMVRCRQEDIAELEMGGKHLSLPGNADAYFLSVMTLGQGRFARVDKVRSLQTAELYARKRILRGESALQDQVNLAAFEKELKSLKKLSHHHVVKLVGSYTDSTSLGLIMSPIADMDLQAYLDSREVDPEHRKRMLRSFFGSLATALAYIHSKNIRHKDIKPNNVLVKGDRVLLSDFGTSRICLEGHSTTRGGSPEGTPRYWAPEVGDGADRNTASDIWSLGCVFLEMATTLFGYSHNDMLKFYTEHGTENCSRFSLNQVGTEAWIKHLSKDAHNPDNVVLQWAAGMLQFDPQERPTAAQLRGRILDVRSGFDYICQCCSTGARSEAGICHPPSPLLESTNAPSKLIDEKAGDDVLSPRPPTPPPEYVEKSVEVPSERSPSMPDSSKPTKRKVHFENDNQEPQRQELQSEQHHGPSRFTGLPQDRRPKATLPSDDTFTETEQTDFVAPDPLHPPSFGSYDAPLPKATLVPSYILTGRNRLLEREVRNDRGSDESCNIFVYGPLMFPSVLHAIASQSIDGVYAPDLQRRIYPVSADWNKANFSIQRASEIMTPAMLNSYDRWQPSGLDCAVIQSSTVTQKILERRKERGQRTISPPGHVSGHLIVGLGMEAVRYLDLLMASTEKNLGSTKPVKKEDGTDDFKEGAPEKASPLVRKRVTVQVKLLSGEMVESEAYTYVWYQDPNRLGRRWKEDSFVRGRSFQNLFSTNRNWYDEEKALASVMRITYAQLGDAFCEAVLTGDSAKLERLLRDGWDPDAPCKVYGTPLQAAVVTGRDDLARLLLEQGRANVNARGGQYGTALMAAAYASRKAATRLLLQSGADVFATDPVHVNALYQAVGHADYAVAEMLLEHGAWLVEDWAEVRDLAAETGDDEVVALLRQYDIRHMYRQQQHHRKGLEVGAVAGRRSPKQGSSRPGEGEDSDEGRGACSKTVVLTAVIKKMAAVQSVDGKWRGRKGVAVTLAALSAGAPPSILGYLRLAVNPVKMLIDELSRADSREESSGIFDVVLKTARETSR</sequence>
<dbReference type="Gene3D" id="3.30.200.20">
    <property type="entry name" value="Phosphorylase Kinase, domain 1"/>
    <property type="match status" value="1"/>
</dbReference>
<protein>
    <recommendedName>
        <fullName evidence="3">Protein kinase domain-containing protein</fullName>
    </recommendedName>
</protein>
<dbReference type="SMART" id="SM00248">
    <property type="entry name" value="ANK"/>
    <property type="match status" value="4"/>
</dbReference>
<dbReference type="Pfam" id="PF12796">
    <property type="entry name" value="Ank_2"/>
    <property type="match status" value="1"/>
</dbReference>
<feature type="compositionally biased region" description="Basic and acidic residues" evidence="2">
    <location>
        <begin position="773"/>
        <end position="787"/>
    </location>
</feature>
<dbReference type="PANTHER" id="PTHR24361">
    <property type="entry name" value="MITOGEN-ACTIVATED KINASE KINASE KINASE"/>
    <property type="match status" value="1"/>
</dbReference>
<dbReference type="InterPro" id="IPR000719">
    <property type="entry name" value="Prot_kinase_dom"/>
</dbReference>
<keyword evidence="5" id="KW-1185">Reference proteome</keyword>
<dbReference type="PROSITE" id="PS00108">
    <property type="entry name" value="PROTEIN_KINASE_ST"/>
    <property type="match status" value="1"/>
</dbReference>
<dbReference type="Gene3D" id="1.10.510.10">
    <property type="entry name" value="Transferase(Phosphotransferase) domain 1"/>
    <property type="match status" value="1"/>
</dbReference>
<dbReference type="PROSITE" id="PS50011">
    <property type="entry name" value="PROTEIN_KINASE_DOM"/>
    <property type="match status" value="1"/>
</dbReference>
<dbReference type="EMBL" id="JAQQWI010000011">
    <property type="protein sequence ID" value="KAK8017205.1"/>
    <property type="molecule type" value="Genomic_DNA"/>
</dbReference>
<dbReference type="InterPro" id="IPR036770">
    <property type="entry name" value="Ankyrin_rpt-contain_sf"/>
</dbReference>
<evidence type="ECO:0000256" key="2">
    <source>
        <dbReference type="SAM" id="MobiDB-lite"/>
    </source>
</evidence>
<organism evidence="4 5">
    <name type="scientific">Apiospora marii</name>
    <dbReference type="NCBI Taxonomy" id="335849"/>
    <lineage>
        <taxon>Eukaryota</taxon>
        <taxon>Fungi</taxon>
        <taxon>Dikarya</taxon>
        <taxon>Ascomycota</taxon>
        <taxon>Pezizomycotina</taxon>
        <taxon>Sordariomycetes</taxon>
        <taxon>Xylariomycetidae</taxon>
        <taxon>Amphisphaeriales</taxon>
        <taxon>Apiosporaceae</taxon>
        <taxon>Apiospora</taxon>
    </lineage>
</organism>
<feature type="region of interest" description="Disordered" evidence="2">
    <location>
        <begin position="492"/>
        <end position="595"/>
    </location>
</feature>
<evidence type="ECO:0000256" key="1">
    <source>
        <dbReference type="PROSITE-ProRule" id="PRU00023"/>
    </source>
</evidence>
<keyword evidence="1" id="KW-0040">ANK repeat</keyword>
<gene>
    <name evidence="4" type="ORF">PG991_008281</name>
</gene>
<dbReference type="SMART" id="SM00220">
    <property type="entry name" value="S_TKc"/>
    <property type="match status" value="1"/>
</dbReference>
<evidence type="ECO:0000313" key="4">
    <source>
        <dbReference type="EMBL" id="KAK8017205.1"/>
    </source>
</evidence>
<dbReference type="Gene3D" id="1.25.40.20">
    <property type="entry name" value="Ankyrin repeat-containing domain"/>
    <property type="match status" value="1"/>
</dbReference>
<comment type="caution">
    <text evidence="4">The sequence shown here is derived from an EMBL/GenBank/DDBJ whole genome shotgun (WGS) entry which is preliminary data.</text>
</comment>
<dbReference type="SUPFAM" id="SSF56112">
    <property type="entry name" value="Protein kinase-like (PK-like)"/>
    <property type="match status" value="1"/>
</dbReference>
<dbReference type="SUPFAM" id="SSF48403">
    <property type="entry name" value="Ankyrin repeat"/>
    <property type="match status" value="1"/>
</dbReference>